<feature type="compositionally biased region" description="Polar residues" evidence="7">
    <location>
        <begin position="107"/>
        <end position="119"/>
    </location>
</feature>
<comment type="similarity">
    <text evidence="1">Belongs to the peptidase M16 family.</text>
</comment>
<keyword evidence="8" id="KW-0732">Signal</keyword>
<accession>A0A1J1H5A3</accession>
<evidence type="ECO:0000256" key="4">
    <source>
        <dbReference type="ARBA" id="ARBA00022833"/>
    </source>
</evidence>
<reference evidence="10 11" key="1">
    <citation type="submission" date="2015-04" db="EMBL/GenBank/DDBJ databases">
        <authorList>
            <consortium name="Pathogen Informatics"/>
        </authorList>
    </citation>
    <scope>NUCLEOTIDE SEQUENCE [LARGE SCALE GENOMIC DNA]</scope>
    <source>
        <strain evidence="10 11">SGS1</strain>
    </source>
</reference>
<dbReference type="Pfam" id="PF00675">
    <property type="entry name" value="Peptidase_M16"/>
    <property type="match status" value="1"/>
</dbReference>
<keyword evidence="3" id="KW-0378">Hydrolase</keyword>
<evidence type="ECO:0000313" key="10">
    <source>
        <dbReference type="EMBL" id="CRH00086.1"/>
    </source>
</evidence>
<dbReference type="GO" id="GO:0006508">
    <property type="term" value="P:proteolysis"/>
    <property type="evidence" value="ECO:0007669"/>
    <property type="project" value="UniProtKB-KW"/>
</dbReference>
<keyword evidence="6" id="KW-0175">Coiled coil</keyword>
<dbReference type="RefSeq" id="XP_028533091.1">
    <property type="nucleotide sequence ID" value="XM_028676620.1"/>
</dbReference>
<feature type="compositionally biased region" description="Basic and acidic residues" evidence="7">
    <location>
        <begin position="1808"/>
        <end position="1818"/>
    </location>
</feature>
<feature type="compositionally biased region" description="Low complexity" evidence="7">
    <location>
        <begin position="601"/>
        <end position="617"/>
    </location>
</feature>
<evidence type="ECO:0000256" key="1">
    <source>
        <dbReference type="ARBA" id="ARBA00007261"/>
    </source>
</evidence>
<feature type="region of interest" description="Disordered" evidence="7">
    <location>
        <begin position="1699"/>
        <end position="1823"/>
    </location>
</feature>
<feature type="region of interest" description="Disordered" evidence="7">
    <location>
        <begin position="601"/>
        <end position="728"/>
    </location>
</feature>
<name>A0A1J1H5A3_PLARL</name>
<dbReference type="SUPFAM" id="SSF63411">
    <property type="entry name" value="LuxS/MPP-like metallohydrolase"/>
    <property type="match status" value="3"/>
</dbReference>
<evidence type="ECO:0000313" key="11">
    <source>
        <dbReference type="Proteomes" id="UP000220158"/>
    </source>
</evidence>
<feature type="compositionally biased region" description="Low complexity" evidence="7">
    <location>
        <begin position="460"/>
        <end position="508"/>
    </location>
</feature>
<keyword evidence="5" id="KW-0482">Metalloprotease</keyword>
<protein>
    <submittedName>
        <fullName evidence="10">Petidase, M16 family, putative</fullName>
    </submittedName>
</protein>
<gene>
    <name evidence="10" type="ORF">PRELSG_0918600</name>
</gene>
<feature type="compositionally biased region" description="Basic and acidic residues" evidence="7">
    <location>
        <begin position="718"/>
        <end position="728"/>
    </location>
</feature>
<organism evidence="10 11">
    <name type="scientific">Plasmodium relictum</name>
    <dbReference type="NCBI Taxonomy" id="85471"/>
    <lineage>
        <taxon>Eukaryota</taxon>
        <taxon>Sar</taxon>
        <taxon>Alveolata</taxon>
        <taxon>Apicomplexa</taxon>
        <taxon>Aconoidasida</taxon>
        <taxon>Haemosporida</taxon>
        <taxon>Plasmodiidae</taxon>
        <taxon>Plasmodium</taxon>
        <taxon>Plasmodium (Haemamoeba)</taxon>
    </lineage>
</organism>
<feature type="region of interest" description="Disordered" evidence="7">
    <location>
        <begin position="791"/>
        <end position="834"/>
    </location>
</feature>
<feature type="compositionally biased region" description="Low complexity" evidence="7">
    <location>
        <begin position="1774"/>
        <end position="1783"/>
    </location>
</feature>
<feature type="compositionally biased region" description="Basic and acidic residues" evidence="7">
    <location>
        <begin position="1763"/>
        <end position="1773"/>
    </location>
</feature>
<dbReference type="InterPro" id="IPR011765">
    <property type="entry name" value="Pept_M16_N"/>
</dbReference>
<feature type="compositionally biased region" description="Low complexity" evidence="7">
    <location>
        <begin position="1699"/>
        <end position="1726"/>
    </location>
</feature>
<dbReference type="GeneID" id="39736198"/>
<feature type="compositionally biased region" description="Basic and acidic residues" evidence="7">
    <location>
        <begin position="797"/>
        <end position="827"/>
    </location>
</feature>
<feature type="compositionally biased region" description="Polar residues" evidence="7">
    <location>
        <begin position="637"/>
        <end position="649"/>
    </location>
</feature>
<evidence type="ECO:0000259" key="9">
    <source>
        <dbReference type="Pfam" id="PF00675"/>
    </source>
</evidence>
<feature type="compositionally biased region" description="Basic and acidic residues" evidence="7">
    <location>
        <begin position="1784"/>
        <end position="1799"/>
    </location>
</feature>
<dbReference type="OrthoDB" id="952271at2759"/>
<feature type="chain" id="PRO_5012249882" evidence="8">
    <location>
        <begin position="28"/>
        <end position="2239"/>
    </location>
</feature>
<dbReference type="EMBL" id="LN835304">
    <property type="protein sequence ID" value="CRH00086.1"/>
    <property type="molecule type" value="Genomic_DNA"/>
</dbReference>
<keyword evidence="11" id="KW-1185">Reference proteome</keyword>
<dbReference type="KEGG" id="prel:PRELSG_0918600"/>
<evidence type="ECO:0000256" key="3">
    <source>
        <dbReference type="ARBA" id="ARBA00022801"/>
    </source>
</evidence>
<feature type="domain" description="Peptidase M16 N-terminal" evidence="9">
    <location>
        <begin position="915"/>
        <end position="1032"/>
    </location>
</feature>
<dbReference type="PANTHER" id="PTHR43690">
    <property type="entry name" value="NARDILYSIN"/>
    <property type="match status" value="1"/>
</dbReference>
<feature type="compositionally biased region" description="Low complexity" evidence="7">
    <location>
        <begin position="1733"/>
        <end position="1762"/>
    </location>
</feature>
<feature type="coiled-coil region" evidence="6">
    <location>
        <begin position="286"/>
        <end position="330"/>
    </location>
</feature>
<dbReference type="Proteomes" id="UP000220158">
    <property type="component" value="Chromosome 9"/>
</dbReference>
<proteinExistence type="inferred from homology"/>
<dbReference type="GO" id="GO:0008237">
    <property type="term" value="F:metallopeptidase activity"/>
    <property type="evidence" value="ECO:0007669"/>
    <property type="project" value="UniProtKB-KW"/>
</dbReference>
<evidence type="ECO:0000256" key="6">
    <source>
        <dbReference type="SAM" id="Coils"/>
    </source>
</evidence>
<keyword evidence="4" id="KW-0862">Zinc</keyword>
<feature type="compositionally biased region" description="Basic and acidic residues" evidence="7">
    <location>
        <begin position="664"/>
        <end position="688"/>
    </location>
</feature>
<feature type="compositionally biased region" description="Polar residues" evidence="7">
    <location>
        <begin position="618"/>
        <end position="628"/>
    </location>
</feature>
<feature type="region of interest" description="Disordered" evidence="7">
    <location>
        <begin position="96"/>
        <end position="123"/>
    </location>
</feature>
<dbReference type="InterPro" id="IPR050626">
    <property type="entry name" value="Peptidase_M16"/>
</dbReference>
<sequence>MKNSKITTYLTVKCLLLLVLFFQKHSSQNSLNNRTNYGLNDEELKAMILGLNYNQSSKNKNEVDKENTENESLLLRNFINEDTFDNMKNEKEIEGIKKSKKKHFDASNRNISNKSTSLIKNEKKNTSLELKNYQSLQKTIESNKLNKEDNQYDNDENQDTDYFSDSYDFDNTNAFINKNDTSKLNYSNSHKKNDLYDINESNEANISNSTRLNDLKDVYNSNELNVLDEENEVSGLSDLSKEIDTDDTNITKEINNVNSINTPNNLNKRNITNDASSVQNINNLDKDNKANKLEHLTNNNNENSNNLNSVSNSNIRILRRENNINNLKNEHIFNDTSNINSNILNNNNANNISDIKASHKNNSNNNDKDINNFDKIDEVNNKITKNIDDNVNNINQTNKYNFNNNNTNAYDINGINNNLNYDDNKENINNVNYNNLSSTYRANDVHDVTISNNINDENSKNINNLNSNNVNYNDNDANDNSNTNNQNLNYNSNNISNSSNANNSNLSDNRNDTYGTNNNLNDINNSINSIYNNFSNNNSINDHNSSSIFHLNNNNAHYASNVSANNLNHGNNINDVNKINNGFNDNDINGLNKFNLNNYNVNNNNSNNHSKGNSNDSYLSDNNVSDKNGNLLFNDPKNINNYIKNLDNTNSEKSESSRNVMNIKNDEKIQEVNKLENEKSNNEVHKTSSENIDEPTGSKVFKVPKKRKPKNNDTFSMENDKKYDPEDMYHGKMNNSTESYNNYISNWKNNEKDELKQKNMDEYLKKNDNLNNALPKGLNFYKIGESDEKPRGLFNEEGQKKSPHFSEQKNLKNISDNDEKNDMKNSMEDTDGLDESKREVLKRINPVKFEEYINDKLYDTSEEKESKILNKTEKNWENLFSEKINLKKGEYDRNEYKYFKLKNNEFKVLGIINKYSPKGGFSISVDCGGYDDFNGIPGISHLLQHSIFYRSQKRSTTLLSELGKYSSEHNCHTNESFTNYYATANSEDVHHLLKLFADNLFYPVFDEEYIENEVREINNEYVAMENNPENCLKTVSEYITDFKYSKFFVYGNYVTLCQNVLRNGLNIKKILYEFHRKCYQPKNMSLSILLGKKIGSDNHYNMSDIENIVVEIFEKIKNYNYSKENDIIGKENSHIGLGKRNFNRRKNHYDNTNFIYNDTHYNFLGYNDNEYGTFIEFINKSNYIIDSNQKSKYVEILKKEGWEDQIYLYWSSKINIDLYKKIEEFGSINFLQEIFSDFKINGLKYKLLVENKYAYDFKIISTYNKYYLNYGTLIKLTKKGKSNLVHLLHIYNIFIKEITKLFDHDSLDKGLNKYILDYYREKAFVTDHNFNNNDVNVGLNDLINYSNKLLTYSDDPSLFSTINKLIEDRDKNDFRNHIKITSLIGSLIKNENLNILNVVDEFSITNQSKIPYTTITYATGENPYLIDEKEIINDINLKLPEIKVCPSSNFGSDNIFYEQNFFCVPYNNRENFEYSENKQMFMSQENKNALRSSILYNTPCLIKSSYGYNIYFKKGLTNVSRVKTDIIFYFPSKNFTFYEDIFTRIHIIILKKKIKIFLSDYTNCSVNINIKYSAGSYSIHIEANSDFFEELFKKLEELMSANEIPSTDEFNEAYDELNLSVQTNTKFGIENSLKIMHSLFNKYIPTDKEIYDILNSFFFYPSYNAYVKYINSFFQRNYISIFIYGNLIISNSKNNENSLNDNKNNVDNNSYNNTNNNNNITDNNNNEIKDNINVDSDNINSDMTENINSNNNDNSNIDNNYTNDKDNNNHDDNNLNNNENIDNNNEHKIKDNAYYRIDNENNSSYLKKKQEASEKREDFEEENFNSDSLQISFNASGIEYLVNLCESFIRKVTNSVIKRSESTYYTRKLINDEDIEINVQNTGQNISNSIIVSYMIESETILSDVLINIIADLISSDFIKFIKIRYNDGYIVNVKTFFTPYGLGGLLFVIQSFDKEVEKLQADICTFVKYLTFQLLNIEIPELIKKLEIMKESYVINNTIYTFNQEYSSIMDQLTIGHECFDKKDKIIKIFDELINCPQIILDKINYILKNSKKAIFKEYKPFNISNNKKEINDNNNINERCNYSYLKDIKMSNVQLIDDSHLIKTYKLNENKSVSNYDIFKMGELHKKENFINLPNFLQRGEKGLFQYFIDYFRSDDKSHLKDGNYLDFKSCDEEMSSENIHVFQNFTDNIKKIREYFLLKFTTDKEIKEKCSIDYEEIRKYCYVHNANDNDKENALK</sequence>
<evidence type="ECO:0000256" key="2">
    <source>
        <dbReference type="ARBA" id="ARBA00022670"/>
    </source>
</evidence>
<evidence type="ECO:0000256" key="5">
    <source>
        <dbReference type="ARBA" id="ARBA00023049"/>
    </source>
</evidence>
<feature type="signal peptide" evidence="8">
    <location>
        <begin position="1"/>
        <end position="27"/>
    </location>
</feature>
<dbReference type="VEuPathDB" id="PlasmoDB:PRELSG_0918600"/>
<keyword evidence="2" id="KW-0645">Protease</keyword>
<dbReference type="Gene3D" id="3.30.830.10">
    <property type="entry name" value="Metalloenzyme, LuxS/M16 peptidase-like"/>
    <property type="match status" value="1"/>
</dbReference>
<feature type="region of interest" description="Disordered" evidence="7">
    <location>
        <begin position="460"/>
        <end position="516"/>
    </location>
</feature>
<evidence type="ECO:0000256" key="8">
    <source>
        <dbReference type="SAM" id="SignalP"/>
    </source>
</evidence>
<dbReference type="GO" id="GO:0046872">
    <property type="term" value="F:metal ion binding"/>
    <property type="evidence" value="ECO:0007669"/>
    <property type="project" value="InterPro"/>
</dbReference>
<evidence type="ECO:0000256" key="7">
    <source>
        <dbReference type="SAM" id="MobiDB-lite"/>
    </source>
</evidence>
<dbReference type="PANTHER" id="PTHR43690:SF17">
    <property type="entry name" value="PROTEIN YHJJ"/>
    <property type="match status" value="1"/>
</dbReference>
<dbReference type="InterPro" id="IPR011249">
    <property type="entry name" value="Metalloenz_LuxS/M16"/>
</dbReference>